<reference evidence="7" key="1">
    <citation type="submission" date="2020-05" db="UniProtKB">
        <authorList>
            <consortium name="EnsemblMetazoa"/>
        </authorList>
    </citation>
    <scope>IDENTIFICATION</scope>
    <source>
        <strain evidence="7">BB02</strain>
    </source>
</reference>
<feature type="region of interest" description="Disordered" evidence="6">
    <location>
        <begin position="202"/>
        <end position="230"/>
    </location>
</feature>
<dbReference type="VEuPathDB" id="VectorBase:BGLB013946"/>
<dbReference type="InterPro" id="IPR012677">
    <property type="entry name" value="Nucleotide-bd_a/b_plait_sf"/>
</dbReference>
<evidence type="ECO:0000256" key="5">
    <source>
        <dbReference type="ARBA" id="ARBA00023242"/>
    </source>
</evidence>
<dbReference type="InterPro" id="IPR039119">
    <property type="entry name" value="ABT1/Esf2"/>
</dbReference>
<dbReference type="CDD" id="cd12263">
    <property type="entry name" value="RRM_ABT1_like"/>
    <property type="match status" value="1"/>
</dbReference>
<dbReference type="VEuPathDB" id="VectorBase:BGLAX_039261"/>
<dbReference type="InterPro" id="IPR035979">
    <property type="entry name" value="RBD_domain_sf"/>
</dbReference>
<evidence type="ECO:0000313" key="8">
    <source>
        <dbReference type="Proteomes" id="UP000076420"/>
    </source>
</evidence>
<evidence type="ECO:0000256" key="3">
    <source>
        <dbReference type="ARBA" id="ARBA00020737"/>
    </source>
</evidence>
<evidence type="ECO:0000256" key="4">
    <source>
        <dbReference type="ARBA" id="ARBA00022884"/>
    </source>
</evidence>
<evidence type="ECO:0000256" key="2">
    <source>
        <dbReference type="ARBA" id="ARBA00005819"/>
    </source>
</evidence>
<dbReference type="PANTHER" id="PTHR12311">
    <property type="entry name" value="ACTIVATOR OF BASAL TRANSCRIPTION 1"/>
    <property type="match status" value="1"/>
</dbReference>
<keyword evidence="5" id="KW-0539">Nucleus</keyword>
<evidence type="ECO:0000256" key="1">
    <source>
        <dbReference type="ARBA" id="ARBA00004604"/>
    </source>
</evidence>
<dbReference type="EnsemblMetazoa" id="BGLB013946-RB">
    <property type="protein sequence ID" value="BGLB013946-PB"/>
    <property type="gene ID" value="BGLB013946"/>
</dbReference>
<organism evidence="7 8">
    <name type="scientific">Biomphalaria glabrata</name>
    <name type="common">Bloodfluke planorb</name>
    <name type="synonym">Freshwater snail</name>
    <dbReference type="NCBI Taxonomy" id="6526"/>
    <lineage>
        <taxon>Eukaryota</taxon>
        <taxon>Metazoa</taxon>
        <taxon>Spiralia</taxon>
        <taxon>Lophotrochozoa</taxon>
        <taxon>Mollusca</taxon>
        <taxon>Gastropoda</taxon>
        <taxon>Heterobranchia</taxon>
        <taxon>Euthyneura</taxon>
        <taxon>Panpulmonata</taxon>
        <taxon>Hygrophila</taxon>
        <taxon>Lymnaeoidea</taxon>
        <taxon>Planorbidae</taxon>
        <taxon>Biomphalaria</taxon>
    </lineage>
</organism>
<evidence type="ECO:0000256" key="6">
    <source>
        <dbReference type="SAM" id="MobiDB-lite"/>
    </source>
</evidence>
<dbReference type="GO" id="GO:0003723">
    <property type="term" value="F:RNA binding"/>
    <property type="evidence" value="ECO:0007669"/>
    <property type="project" value="UniProtKB-KW"/>
</dbReference>
<dbReference type="GO" id="GO:0005730">
    <property type="term" value="C:nucleolus"/>
    <property type="evidence" value="ECO:0007669"/>
    <property type="project" value="UniProtKB-SubCell"/>
</dbReference>
<evidence type="ECO:0000313" key="7">
    <source>
        <dbReference type="EnsemblMetazoa" id="BGLB013946-PB"/>
    </source>
</evidence>
<dbReference type="SUPFAM" id="SSF54928">
    <property type="entry name" value="RNA-binding domain, RBD"/>
    <property type="match status" value="1"/>
</dbReference>
<dbReference type="GO" id="GO:0000480">
    <property type="term" value="P:endonucleolytic cleavage in 5'-ETS of tricistronic rRNA transcript (SSU-rRNA, 5.8S rRNA, LSU-rRNA)"/>
    <property type="evidence" value="ECO:0007669"/>
    <property type="project" value="TreeGrafter"/>
</dbReference>
<dbReference type="PANTHER" id="PTHR12311:SF7">
    <property type="entry name" value="ACTIVATOR OF BASAL TRANSCRIPTION 1"/>
    <property type="match status" value="1"/>
</dbReference>
<dbReference type="GO" id="GO:0000472">
    <property type="term" value="P:endonucleolytic cleavage to generate mature 5'-end of SSU-rRNA from (SSU-rRNA, 5.8S rRNA, LSU-rRNA)"/>
    <property type="evidence" value="ECO:0007669"/>
    <property type="project" value="TreeGrafter"/>
</dbReference>
<accession>A0A2C9K6A8</accession>
<dbReference type="Gene3D" id="3.30.70.330">
    <property type="match status" value="1"/>
</dbReference>
<dbReference type="AlphaFoldDB" id="A0A2C9K6A8"/>
<proteinExistence type="inferred from homology"/>
<dbReference type="GO" id="GO:0034462">
    <property type="term" value="P:small-subunit processome assembly"/>
    <property type="evidence" value="ECO:0007669"/>
    <property type="project" value="TreeGrafter"/>
</dbReference>
<dbReference type="RefSeq" id="XP_013063917.2">
    <property type="nucleotide sequence ID" value="XM_013208463.2"/>
</dbReference>
<dbReference type="GO" id="GO:0000447">
    <property type="term" value="P:endonucleolytic cleavage in ITS1 to separate SSU-rRNA from 5.8S rRNA and LSU-rRNA from tricistronic rRNA transcript (SSU-rRNA, 5.8S rRNA, LSU-rRNA)"/>
    <property type="evidence" value="ECO:0007669"/>
    <property type="project" value="TreeGrafter"/>
</dbReference>
<feature type="compositionally biased region" description="Basic and acidic residues" evidence="6">
    <location>
        <begin position="209"/>
        <end position="218"/>
    </location>
</feature>
<dbReference type="KEGG" id="bgt:106052988"/>
<dbReference type="OrthoDB" id="287393at2759"/>
<sequence>MENSDDERVADAIVDKDRSTKRELHKQNKKPGIIYLSTVPEFMSVQKLKNIFGEYGEVKRTFFQPVEKSYSYKKGLLFTEGWVEFSSRSVAKYVALVLNNTQVGGKKRNPWYSCIWNIKYLPEFTWTDVNADRELKKATFESRLRADISQVKKQTSFYTSSLEKSKAMDEIKKRKEKKGEVFERREFGDGVRQRLTDEEVLAQKQSLKRKSDTSSGEKKAKKSKSTFGSSDELDTKAFVMSHIFGKT</sequence>
<gene>
    <name evidence="7" type="primary">106052988</name>
</gene>
<dbReference type="InterPro" id="IPR034353">
    <property type="entry name" value="ABT1/ESF2_RRM"/>
</dbReference>
<name>A0A2C9K6A8_BIOGL</name>
<comment type="subcellular location">
    <subcellularLocation>
        <location evidence="1">Nucleus</location>
        <location evidence="1">Nucleolus</location>
    </subcellularLocation>
</comment>
<dbReference type="STRING" id="6526.A0A2C9K6A8"/>
<comment type="similarity">
    <text evidence="2">Belongs to the ESF2/ABP1 family.</text>
</comment>
<keyword evidence="4" id="KW-0694">RNA-binding</keyword>
<protein>
    <recommendedName>
        <fullName evidence="3">Activator of basal transcription 1</fullName>
    </recommendedName>
</protein>
<dbReference type="Proteomes" id="UP000076420">
    <property type="component" value="Unassembled WGS sequence"/>
</dbReference>